<organism evidence="2 3">
    <name type="scientific">Hypsizygus marmoreus</name>
    <name type="common">White beech mushroom</name>
    <name type="synonym">Agaricus marmoreus</name>
    <dbReference type="NCBI Taxonomy" id="39966"/>
    <lineage>
        <taxon>Eukaryota</taxon>
        <taxon>Fungi</taxon>
        <taxon>Dikarya</taxon>
        <taxon>Basidiomycota</taxon>
        <taxon>Agaricomycotina</taxon>
        <taxon>Agaricomycetes</taxon>
        <taxon>Agaricomycetidae</taxon>
        <taxon>Agaricales</taxon>
        <taxon>Tricholomatineae</taxon>
        <taxon>Lyophyllaceae</taxon>
        <taxon>Hypsizygus</taxon>
    </lineage>
</organism>
<dbReference type="EMBL" id="LUEZ02000071">
    <property type="protein sequence ID" value="RDB20049.1"/>
    <property type="molecule type" value="Genomic_DNA"/>
</dbReference>
<feature type="compositionally biased region" description="Basic and acidic residues" evidence="1">
    <location>
        <begin position="99"/>
        <end position="113"/>
    </location>
</feature>
<feature type="compositionally biased region" description="Acidic residues" evidence="1">
    <location>
        <begin position="67"/>
        <end position="77"/>
    </location>
</feature>
<feature type="compositionally biased region" description="Acidic residues" evidence="1">
    <location>
        <begin position="261"/>
        <end position="295"/>
    </location>
</feature>
<accession>A0A369JD57</accession>
<dbReference type="OrthoDB" id="2565191at2759"/>
<dbReference type="STRING" id="39966.A0A369JD57"/>
<proteinExistence type="predicted"/>
<keyword evidence="3" id="KW-1185">Reference proteome</keyword>
<dbReference type="InParanoid" id="A0A369JD57"/>
<evidence type="ECO:0000313" key="3">
    <source>
        <dbReference type="Proteomes" id="UP000076154"/>
    </source>
</evidence>
<gene>
    <name evidence="2" type="ORF">Hypma_013028</name>
</gene>
<reference evidence="2" key="1">
    <citation type="submission" date="2018-04" db="EMBL/GenBank/DDBJ databases">
        <title>Whole genome sequencing of Hypsizygus marmoreus.</title>
        <authorList>
            <person name="Choi I.-G."/>
            <person name="Min B."/>
            <person name="Kim J.-G."/>
            <person name="Kim S."/>
            <person name="Oh Y.-L."/>
            <person name="Kong W.-S."/>
            <person name="Park H."/>
            <person name="Jeong J."/>
            <person name="Song E.-S."/>
        </authorList>
    </citation>
    <scope>NUCLEOTIDE SEQUENCE [LARGE SCALE GENOMIC DNA]</scope>
    <source>
        <strain evidence="2">51987-8</strain>
    </source>
</reference>
<feature type="compositionally biased region" description="Acidic residues" evidence="1">
    <location>
        <begin position="302"/>
        <end position="321"/>
    </location>
</feature>
<sequence>MSGARLSTVYDFSSLRLHPDGSRVNQTSRNLRPRNARLSVQDSRGNWFARDAAGLGTVGRYRRVRDEDNDEEPDGEEASAGPSRRRKGKRKAKTTTGKRRTDNRPEKRQKFYDNLDFLNAPTLNTPTGSDFPLPSSDLLKSIHYFASSYYHERGQLFNATKEYRAMRKRNTQMRLEQQREAQEAREAGVPEEDIPVVRKGRGGRVKGRGKRVYPKDMYKVLDGSALIAIGMLVQEKIDRLLEVRIPDGWGEMVQQAYGSEAAEDDDILEEDGDNPGEDEPGEELEGADNEDEDPIEAVQDIGDIDQEQIEPEDDLEEESDE</sequence>
<name>A0A369JD57_HYPMA</name>
<evidence type="ECO:0000313" key="2">
    <source>
        <dbReference type="EMBL" id="RDB20049.1"/>
    </source>
</evidence>
<comment type="caution">
    <text evidence="2">The sequence shown here is derived from an EMBL/GenBank/DDBJ whole genome shotgun (WGS) entry which is preliminary data.</text>
</comment>
<protein>
    <submittedName>
        <fullName evidence="2">Uncharacterized protein</fullName>
    </submittedName>
</protein>
<evidence type="ECO:0000256" key="1">
    <source>
        <dbReference type="SAM" id="MobiDB-lite"/>
    </source>
</evidence>
<dbReference type="AlphaFoldDB" id="A0A369JD57"/>
<dbReference type="Proteomes" id="UP000076154">
    <property type="component" value="Unassembled WGS sequence"/>
</dbReference>
<feature type="region of interest" description="Disordered" evidence="1">
    <location>
        <begin position="260"/>
        <end position="321"/>
    </location>
</feature>
<feature type="region of interest" description="Disordered" evidence="1">
    <location>
        <begin position="64"/>
        <end position="113"/>
    </location>
</feature>
<feature type="compositionally biased region" description="Basic residues" evidence="1">
    <location>
        <begin position="83"/>
        <end position="98"/>
    </location>
</feature>